<organism evidence="1 2">
    <name type="scientific">[Candida] jaroonii</name>
    <dbReference type="NCBI Taxonomy" id="467808"/>
    <lineage>
        <taxon>Eukaryota</taxon>
        <taxon>Fungi</taxon>
        <taxon>Dikarya</taxon>
        <taxon>Ascomycota</taxon>
        <taxon>Saccharomycotina</taxon>
        <taxon>Pichiomycetes</taxon>
        <taxon>Debaryomycetaceae</taxon>
        <taxon>Yamadazyma</taxon>
    </lineage>
</organism>
<name>A0ACA9YFL1_9ASCO</name>
<keyword evidence="2" id="KW-1185">Reference proteome</keyword>
<proteinExistence type="predicted"/>
<dbReference type="Proteomes" id="UP001152531">
    <property type="component" value="Unassembled WGS sequence"/>
</dbReference>
<evidence type="ECO:0000313" key="1">
    <source>
        <dbReference type="EMBL" id="CAH6723843.1"/>
    </source>
</evidence>
<comment type="caution">
    <text evidence="1">The sequence shown here is derived from an EMBL/GenBank/DDBJ whole genome shotgun (WGS) entry which is preliminary data.</text>
</comment>
<dbReference type="EMBL" id="CALSDN010000021">
    <property type="protein sequence ID" value="CAH6723843.1"/>
    <property type="molecule type" value="Genomic_DNA"/>
</dbReference>
<evidence type="ECO:0000313" key="2">
    <source>
        <dbReference type="Proteomes" id="UP001152531"/>
    </source>
</evidence>
<reference evidence="1" key="1">
    <citation type="submission" date="2022-06" db="EMBL/GenBank/DDBJ databases">
        <authorList>
            <person name="Legras J.-L."/>
            <person name="Devillers H."/>
            <person name="Grondin C."/>
        </authorList>
    </citation>
    <scope>NUCLEOTIDE SEQUENCE</scope>
    <source>
        <strain evidence="1">CLIB 1444</strain>
    </source>
</reference>
<accession>A0ACA9YFL1</accession>
<protein>
    <submittedName>
        <fullName evidence="1">Uncharacterized protein</fullName>
    </submittedName>
</protein>
<gene>
    <name evidence="1" type="ORF">CLIB1444_21S00628</name>
</gene>
<sequence>MSEYNNFKYSNNIDSPDFNKLYDQHFFDSQFSGYLYNQDSNESNYNSKHLNEPGMEDNKFYQPDSQNHGLNLHQNQMNPANTSLFKDFDGSIKRKLSGEDDKKEINPRPFQPVRQISNPNIIKRKGRPAMNKSLSYNLPNKNEHPSYSYTHQMGSTPPNPSSLNQFKHQRSTSQNYPTQSFQHQQPHSLQHAYQPHQQSHLNSQLSPPTNHLQIHKSPNPQLENQSQHFDKPKAKPFFPLNKRKPNFHINLDNLSNSPALNSNSSNLSIVDNDLNFDDRFENVTPNMKPPGTKEDDYFEDNLIPSNFEESNDLTGFNFNLYEDKGTSSFGFDNYKNFDYQNFDLLNEKSDYKANQNDYQDKQELNYFERNDFGPQFDKNFEIFLDRSENEKNEYEHYGKAELSNEEFENRDKKSPSTPLSNDISNDSPTNSKLSPYSNNQLNPEYLSTELYRTTSNQSNSSIKSGDKKKKVTPKGATCPICGKYISRDLSRHLRIHDENGRFRCVFPKICSHKTGKFNRPYDYKKHLLHFHFKFDDPKGKAATNLTDKLPLMGNCKACNFRSDAKTWIDDHVLTTNSLVRCRFVDGSPDSTQ</sequence>